<dbReference type="EMBL" id="JACCFP010000001">
    <property type="protein sequence ID" value="NYJ00752.1"/>
    <property type="molecule type" value="Genomic_DNA"/>
</dbReference>
<keyword evidence="3" id="KW-0413">Isomerase</keyword>
<dbReference type="RefSeq" id="WP_179667298.1">
    <property type="nucleotide sequence ID" value="NZ_JACCFP010000001.1"/>
</dbReference>
<dbReference type="Gene3D" id="3.40.50.720">
    <property type="entry name" value="NAD(P)-binding Rossmann-like Domain"/>
    <property type="match status" value="1"/>
</dbReference>
<dbReference type="InterPro" id="IPR001509">
    <property type="entry name" value="Epimerase_deHydtase"/>
</dbReference>
<dbReference type="InterPro" id="IPR036291">
    <property type="entry name" value="NAD(P)-bd_dom_sf"/>
</dbReference>
<reference evidence="3 4" key="1">
    <citation type="submission" date="2020-07" db="EMBL/GenBank/DDBJ databases">
        <title>Sequencing the genomes of 1000 actinobacteria strains.</title>
        <authorList>
            <person name="Klenk H.-P."/>
        </authorList>
    </citation>
    <scope>NUCLEOTIDE SEQUENCE [LARGE SCALE GENOMIC DNA]</scope>
    <source>
        <strain evidence="3 4">DSM 103833</strain>
    </source>
</reference>
<dbReference type="AlphaFoldDB" id="A0A853C223"/>
<evidence type="ECO:0000256" key="1">
    <source>
        <dbReference type="ARBA" id="ARBA00007637"/>
    </source>
</evidence>
<accession>A0A853C223</accession>
<comment type="similarity">
    <text evidence="1">Belongs to the NAD(P)-dependent epimerase/dehydratase family.</text>
</comment>
<organism evidence="3 4">
    <name type="scientific">Nocardioides thalensis</name>
    <dbReference type="NCBI Taxonomy" id="1914755"/>
    <lineage>
        <taxon>Bacteria</taxon>
        <taxon>Bacillati</taxon>
        <taxon>Actinomycetota</taxon>
        <taxon>Actinomycetes</taxon>
        <taxon>Propionibacteriales</taxon>
        <taxon>Nocardioidaceae</taxon>
        <taxon>Nocardioides</taxon>
    </lineage>
</organism>
<dbReference type="Pfam" id="PF01370">
    <property type="entry name" value="Epimerase"/>
    <property type="match status" value="1"/>
</dbReference>
<dbReference type="PANTHER" id="PTHR43000">
    <property type="entry name" value="DTDP-D-GLUCOSE 4,6-DEHYDRATASE-RELATED"/>
    <property type="match status" value="1"/>
</dbReference>
<dbReference type="SUPFAM" id="SSF51735">
    <property type="entry name" value="NAD(P)-binding Rossmann-fold domains"/>
    <property type="match status" value="1"/>
</dbReference>
<sequence length="312" mass="33733">MKNLLITGGAGFVGRHLADYLAGLGTYRVTVFDNESLGDRRHLDLDKVAFVPGDLRDAGQVRAALAGQDAVVHLAADTRVMDSIEDPAHNFDNNVIGTFNLLQACRENGVGRVVAASTGGAIMGEVPPPVHEEMSPRPTSPYGASKLMMEGYLSAFSESYGVSGCALRFSNIYGPRSFHKGSVVAHFYKRVLAGDPLVVYGDGSQTRDYLYVGDLVEAIRAAVESDVTGPHQLGSGMPTSLNSLIDGMREATGRDLEVVYEDFRAGEVRNTWCQIDKARAAFGYNPTTPLSEGLKVTWEWFLRAAEDPTLAR</sequence>
<name>A0A853C223_9ACTN</name>
<evidence type="ECO:0000259" key="2">
    <source>
        <dbReference type="Pfam" id="PF01370"/>
    </source>
</evidence>
<dbReference type="EC" id="5.1.3.2" evidence="3"/>
<feature type="domain" description="NAD-dependent epimerase/dehydratase" evidence="2">
    <location>
        <begin position="5"/>
        <end position="230"/>
    </location>
</feature>
<dbReference type="GO" id="GO:0003978">
    <property type="term" value="F:UDP-glucose 4-epimerase activity"/>
    <property type="evidence" value="ECO:0007669"/>
    <property type="project" value="UniProtKB-EC"/>
</dbReference>
<evidence type="ECO:0000313" key="4">
    <source>
        <dbReference type="Proteomes" id="UP000530424"/>
    </source>
</evidence>
<gene>
    <name evidence="3" type="ORF">HNR19_001450</name>
</gene>
<comment type="caution">
    <text evidence="3">The sequence shown here is derived from an EMBL/GenBank/DDBJ whole genome shotgun (WGS) entry which is preliminary data.</text>
</comment>
<keyword evidence="4" id="KW-1185">Reference proteome</keyword>
<evidence type="ECO:0000313" key="3">
    <source>
        <dbReference type="EMBL" id="NYJ00752.1"/>
    </source>
</evidence>
<protein>
    <submittedName>
        <fullName evidence="3">UDP-glucose 4-epimerase</fullName>
        <ecNumber evidence="3">5.1.3.2</ecNumber>
    </submittedName>
</protein>
<proteinExistence type="inferred from homology"/>
<dbReference type="Proteomes" id="UP000530424">
    <property type="component" value="Unassembled WGS sequence"/>
</dbReference>